<name>A0A1G6A6N6_EUBOX</name>
<proteinExistence type="predicted"/>
<dbReference type="AlphaFoldDB" id="A0A1G6A6N6"/>
<feature type="chain" id="PRO_5038937470" evidence="1">
    <location>
        <begin position="20"/>
        <end position="143"/>
    </location>
</feature>
<accession>A0A1G6A6N6</accession>
<feature type="signal peptide" evidence="1">
    <location>
        <begin position="1"/>
        <end position="19"/>
    </location>
</feature>
<protein>
    <submittedName>
        <fullName evidence="2">Uncharacterized protein</fullName>
    </submittedName>
</protein>
<keyword evidence="1" id="KW-0732">Signal</keyword>
<dbReference type="EMBL" id="FMXR01000004">
    <property type="protein sequence ID" value="SDB04052.1"/>
    <property type="molecule type" value="Genomic_DNA"/>
</dbReference>
<organism evidence="2 3">
    <name type="scientific">Eubacterium oxidoreducens</name>
    <dbReference type="NCBI Taxonomy" id="1732"/>
    <lineage>
        <taxon>Bacteria</taxon>
        <taxon>Bacillati</taxon>
        <taxon>Bacillota</taxon>
        <taxon>Clostridia</taxon>
        <taxon>Eubacteriales</taxon>
        <taxon>Eubacteriaceae</taxon>
        <taxon>Eubacterium</taxon>
    </lineage>
</organism>
<evidence type="ECO:0000313" key="3">
    <source>
        <dbReference type="Proteomes" id="UP000199228"/>
    </source>
</evidence>
<sequence>MKKYKNIIAMLLATSIMMASVGMVTYAAASSSYSYTMNYRLVDGSKNKQYYTLNGGRIYISGSHHEYSTDKGALKTYNNIYYALYRKRAGADYYCGKIICSIKDSPSGIIGIGDKTSSKYYLQIYKVEDDGHNIKGSGRLKNR</sequence>
<dbReference type="OrthoDB" id="2988479at2"/>
<reference evidence="2 3" key="1">
    <citation type="submission" date="2016-10" db="EMBL/GenBank/DDBJ databases">
        <authorList>
            <person name="de Groot N.N."/>
        </authorList>
    </citation>
    <scope>NUCLEOTIDE SEQUENCE [LARGE SCALE GENOMIC DNA]</scope>
    <source>
        <strain evidence="2 3">DSM 3217</strain>
    </source>
</reference>
<keyword evidence="3" id="KW-1185">Reference proteome</keyword>
<evidence type="ECO:0000256" key="1">
    <source>
        <dbReference type="SAM" id="SignalP"/>
    </source>
</evidence>
<dbReference type="Proteomes" id="UP000199228">
    <property type="component" value="Unassembled WGS sequence"/>
</dbReference>
<gene>
    <name evidence="2" type="ORF">SAMN02910417_00320</name>
</gene>
<evidence type="ECO:0000313" key="2">
    <source>
        <dbReference type="EMBL" id="SDB04052.1"/>
    </source>
</evidence>